<dbReference type="PROSITE" id="PS50089">
    <property type="entry name" value="ZF_RING_2"/>
    <property type="match status" value="1"/>
</dbReference>
<feature type="compositionally biased region" description="Basic and acidic residues" evidence="6">
    <location>
        <begin position="238"/>
        <end position="256"/>
    </location>
</feature>
<reference evidence="8" key="1">
    <citation type="submission" date="2021-03" db="EMBL/GenBank/DDBJ databases">
        <authorList>
            <person name="Li Z."/>
            <person name="Yang C."/>
        </authorList>
    </citation>
    <scope>NUCLEOTIDE SEQUENCE</scope>
    <source>
        <strain evidence="8">Dzin_1.0</strain>
        <tissue evidence="8">Leaf</tissue>
    </source>
</reference>
<keyword evidence="1" id="KW-0479">Metal-binding</keyword>
<evidence type="ECO:0000313" key="9">
    <source>
        <dbReference type="Proteomes" id="UP001085076"/>
    </source>
</evidence>
<evidence type="ECO:0000259" key="7">
    <source>
        <dbReference type="PROSITE" id="PS50089"/>
    </source>
</evidence>
<dbReference type="EMBL" id="JAGGNH010000005">
    <property type="protein sequence ID" value="KAJ0970739.1"/>
    <property type="molecule type" value="Genomic_DNA"/>
</dbReference>
<dbReference type="Proteomes" id="UP001085076">
    <property type="component" value="Miscellaneous, Linkage group lg05"/>
</dbReference>
<proteinExistence type="predicted"/>
<dbReference type="Pfam" id="PF13920">
    <property type="entry name" value="zf-C3HC4_3"/>
    <property type="match status" value="1"/>
</dbReference>
<protein>
    <recommendedName>
        <fullName evidence="7">RING-type domain-containing protein</fullName>
    </recommendedName>
</protein>
<evidence type="ECO:0000256" key="6">
    <source>
        <dbReference type="SAM" id="MobiDB-lite"/>
    </source>
</evidence>
<dbReference type="OrthoDB" id="1711136at2759"/>
<dbReference type="AlphaFoldDB" id="A0A9D5CD58"/>
<evidence type="ECO:0000256" key="1">
    <source>
        <dbReference type="ARBA" id="ARBA00022723"/>
    </source>
</evidence>
<comment type="caution">
    <text evidence="8">The sequence shown here is derived from an EMBL/GenBank/DDBJ whole genome shotgun (WGS) entry which is preliminary data.</text>
</comment>
<dbReference type="GO" id="GO:0004842">
    <property type="term" value="F:ubiquitin-protein transferase activity"/>
    <property type="evidence" value="ECO:0007669"/>
    <property type="project" value="TreeGrafter"/>
</dbReference>
<dbReference type="PIRSF" id="PIRSF036836">
    <property type="entry name" value="RNase_bind_SBP1"/>
    <property type="match status" value="1"/>
</dbReference>
<dbReference type="PANTHER" id="PTHR42647">
    <property type="entry name" value="SBP (S-RIBONUCLEASE BINDING PROTEIN) FAMILY PROTEIN"/>
    <property type="match status" value="1"/>
</dbReference>
<dbReference type="PANTHER" id="PTHR42647:SF5">
    <property type="entry name" value="SBP (S-RIBONUCLEASE BINDING PROTEIN) FAMILY PROTEIN"/>
    <property type="match status" value="1"/>
</dbReference>
<evidence type="ECO:0000256" key="2">
    <source>
        <dbReference type="ARBA" id="ARBA00022771"/>
    </source>
</evidence>
<feature type="region of interest" description="Disordered" evidence="6">
    <location>
        <begin position="231"/>
        <end position="256"/>
    </location>
</feature>
<dbReference type="InterPro" id="IPR001841">
    <property type="entry name" value="Znf_RING"/>
</dbReference>
<sequence length="313" mass="33549">MAVQAQYPANALFLHRSEAEMKAVDYSQDQSAAAAFFANGGAGNPRKRGREPMAVVAPVSLFSLQPQAPPPTVVSLAQLQIQRQPPPVVSTGLRLAVEDQSQTQSSAFVPSSSSSPLISSLLSDDLTAQINLQRDEIDRFLRSQADQLRMTLTQTRHRHYRSLLAAAEEAAARRLREKDAEVERATRRGAELEGRLTRLRSELMAWQAKALSDQAAAASLHAQLQQAAAAAAAAGPVHGEKNEPPADDAESAHIDPARAEPSSKACRACHARPLSVVLMPCRHLCLCSDCDAAALPCPVCRSARTGSVQVLLS</sequence>
<keyword evidence="3" id="KW-0862">Zinc</keyword>
<keyword evidence="9" id="KW-1185">Reference proteome</keyword>
<dbReference type="GO" id="GO:0008270">
    <property type="term" value="F:zinc ion binding"/>
    <property type="evidence" value="ECO:0007669"/>
    <property type="project" value="UniProtKB-KW"/>
</dbReference>
<organism evidence="8 9">
    <name type="scientific">Dioscorea zingiberensis</name>
    <dbReference type="NCBI Taxonomy" id="325984"/>
    <lineage>
        <taxon>Eukaryota</taxon>
        <taxon>Viridiplantae</taxon>
        <taxon>Streptophyta</taxon>
        <taxon>Embryophyta</taxon>
        <taxon>Tracheophyta</taxon>
        <taxon>Spermatophyta</taxon>
        <taxon>Magnoliopsida</taxon>
        <taxon>Liliopsida</taxon>
        <taxon>Dioscoreales</taxon>
        <taxon>Dioscoreaceae</taxon>
        <taxon>Dioscorea</taxon>
    </lineage>
</organism>
<gene>
    <name evidence="8" type="ORF">J5N97_018698</name>
</gene>
<evidence type="ECO:0000256" key="4">
    <source>
        <dbReference type="PROSITE-ProRule" id="PRU00175"/>
    </source>
</evidence>
<feature type="domain" description="RING-type" evidence="7">
    <location>
        <begin position="266"/>
        <end position="301"/>
    </location>
</feature>
<reference evidence="8" key="2">
    <citation type="journal article" date="2022" name="Hortic Res">
        <title>The genome of Dioscorea zingiberensis sheds light on the biosynthesis, origin and evolution of the medicinally important diosgenin saponins.</title>
        <authorList>
            <person name="Li Y."/>
            <person name="Tan C."/>
            <person name="Li Z."/>
            <person name="Guo J."/>
            <person name="Li S."/>
            <person name="Chen X."/>
            <person name="Wang C."/>
            <person name="Dai X."/>
            <person name="Yang H."/>
            <person name="Song W."/>
            <person name="Hou L."/>
            <person name="Xu J."/>
            <person name="Tong Z."/>
            <person name="Xu A."/>
            <person name="Yuan X."/>
            <person name="Wang W."/>
            <person name="Yang Q."/>
            <person name="Chen L."/>
            <person name="Sun Z."/>
            <person name="Wang K."/>
            <person name="Pan B."/>
            <person name="Chen J."/>
            <person name="Bao Y."/>
            <person name="Liu F."/>
            <person name="Qi X."/>
            <person name="Gang D.R."/>
            <person name="Wen J."/>
            <person name="Li J."/>
        </authorList>
    </citation>
    <scope>NUCLEOTIDE SEQUENCE</scope>
    <source>
        <strain evidence="8">Dzin_1.0</strain>
    </source>
</reference>
<keyword evidence="5" id="KW-0175">Coiled coil</keyword>
<evidence type="ECO:0000313" key="8">
    <source>
        <dbReference type="EMBL" id="KAJ0970739.1"/>
    </source>
</evidence>
<dbReference type="CDD" id="cd16649">
    <property type="entry name" value="mRING-HC-C3HC5_CGRF1-like"/>
    <property type="match status" value="1"/>
</dbReference>
<accession>A0A9D5CD58</accession>
<evidence type="ECO:0000256" key="3">
    <source>
        <dbReference type="ARBA" id="ARBA00022833"/>
    </source>
</evidence>
<dbReference type="Gene3D" id="3.30.40.10">
    <property type="entry name" value="Zinc/RING finger domain, C3HC4 (zinc finger)"/>
    <property type="match status" value="1"/>
</dbReference>
<keyword evidence="2 4" id="KW-0863">Zinc-finger</keyword>
<feature type="coiled-coil region" evidence="5">
    <location>
        <begin position="168"/>
        <end position="202"/>
    </location>
</feature>
<name>A0A9D5CD58_9LILI</name>
<evidence type="ECO:0000256" key="5">
    <source>
        <dbReference type="SAM" id="Coils"/>
    </source>
</evidence>
<dbReference type="InterPro" id="IPR013083">
    <property type="entry name" value="Znf_RING/FYVE/PHD"/>
</dbReference>